<keyword evidence="1" id="KW-0732">Signal</keyword>
<accession>A0A9Q9YSH3</accession>
<organism evidence="2">
    <name type="scientific">Cyprinus carpio</name>
    <name type="common">Common carp</name>
    <dbReference type="NCBI Taxonomy" id="7962"/>
    <lineage>
        <taxon>Eukaryota</taxon>
        <taxon>Metazoa</taxon>
        <taxon>Chordata</taxon>
        <taxon>Craniata</taxon>
        <taxon>Vertebrata</taxon>
        <taxon>Euteleostomi</taxon>
        <taxon>Actinopterygii</taxon>
        <taxon>Neopterygii</taxon>
        <taxon>Teleostei</taxon>
        <taxon>Ostariophysi</taxon>
        <taxon>Cypriniformes</taxon>
        <taxon>Cyprinidae</taxon>
        <taxon>Cyprininae</taxon>
        <taxon>Cyprinus</taxon>
    </lineage>
</organism>
<dbReference type="OrthoDB" id="8910180at2759"/>
<dbReference type="GeneID" id="122147362"/>
<evidence type="ECO:0000313" key="2">
    <source>
        <dbReference type="RefSeq" id="XP_042625578.1"/>
    </source>
</evidence>
<name>A0A9Q9YSH3_CYPCA</name>
<dbReference type="Proteomes" id="UP001155660">
    <property type="component" value="Chromosome A14"/>
</dbReference>
<dbReference type="AlphaFoldDB" id="A0A9Q9YSH3"/>
<proteinExistence type="predicted"/>
<sequence>MAGRMIGHSFVHGGPCLSGLSLPLVILLTGGSSDSAASALELQDCPDLDHRETISLLKKTELTEQESTRLTDLCLFWDLPVPSSSNRDWLFQQLLSHAVLGRIKSQVKDLRKGLKETGIWPLLSQRLDCHQVVFPRESEMDITAQTVLQKIAWPKPVDDDEDKDDCIAVEIMSIITSYMRRFIEEVQ</sequence>
<feature type="signal peptide" evidence="1">
    <location>
        <begin position="1"/>
        <end position="39"/>
    </location>
</feature>
<protein>
    <submittedName>
        <fullName evidence="2">G2/M phase-specific E3 ubiquitin-protein ligase-like</fullName>
    </submittedName>
</protein>
<reference evidence="2" key="1">
    <citation type="submission" date="2025-08" db="UniProtKB">
        <authorList>
            <consortium name="RefSeq"/>
        </authorList>
    </citation>
    <scope>IDENTIFICATION</scope>
    <source>
        <tissue evidence="2">Muscle</tissue>
    </source>
</reference>
<dbReference type="RefSeq" id="XP_042625578.1">
    <property type="nucleotide sequence ID" value="XM_042769644.1"/>
</dbReference>
<gene>
    <name evidence="2" type="primary">LOC122147362</name>
</gene>
<evidence type="ECO:0000256" key="1">
    <source>
        <dbReference type="SAM" id="SignalP"/>
    </source>
</evidence>
<dbReference type="KEGG" id="ccar:122147362"/>
<feature type="chain" id="PRO_5040413031" evidence="1">
    <location>
        <begin position="40"/>
        <end position="187"/>
    </location>
</feature>